<dbReference type="AlphaFoldDB" id="A0A3D9SX68"/>
<dbReference type="SUPFAM" id="SSF110849">
    <property type="entry name" value="ParB/Sulfiredoxin"/>
    <property type="match status" value="1"/>
</dbReference>
<sequence length="692" mass="75804">MTDSTTLTTGDDTASPDDEQHTDWVHQGPGVLSGTISVDRLRSHPDHVRESLDLDQRLLKSIAAIGVVQPLLIVPDPEREGFFLVIDGHRKMEGARIVGQTHPHRKMVPFYLDTERSGDLAAQHLTQFITNDDGLGRPHSLHEQLTAIRLASDAGADLTFIRQATGMTSKETRRSLKVSRMAPPARQAAREAGMDTLEEMELIHEFQNDPDALATLMQAKEREQKLSYVAARIREDRAATVEHRRIVKVLEEAQVPITDNVPDDAVRLAELVIGASDADAERPESVDDTPDGQSAEIEAVPLTFEAHRDCPGRGATFAGYDPRRVIHYCTDPHAHGHRYRHPVTEVRMRQRAELITAGRTVTGRIPVGAEPLTRLRHAGRQLDPETHRTCPGSAVSISAHSHPVEYCTDPRAYGHTLPTSAAATAPPATSGTERRLVIEGNKAWKASTPLRQQWLSTNLFARRRTPRDTTAFLAEELLRWPRILNEVFGTPSQRVLLTKLLGRTNDELVEELSSASDGKRRMWVLAAIAASYEHQMDGPNERGATWRTDAKYNPHCRREDAGRYLRFLIGQGYEPSPIERAVADGVPYTGDDLGDTIDGEPADDSSRRDAADPDHGAASQPSPEPDTGTDLIHEPPPAAVDTEAADTEPPAVDPDVSAPTPVGEPTDPEAGENTGDGTAEAVGDDEHDVRAA</sequence>
<organism evidence="3 4">
    <name type="scientific">Thermomonospora umbrina</name>
    <dbReference type="NCBI Taxonomy" id="111806"/>
    <lineage>
        <taxon>Bacteria</taxon>
        <taxon>Bacillati</taxon>
        <taxon>Actinomycetota</taxon>
        <taxon>Actinomycetes</taxon>
        <taxon>Streptosporangiales</taxon>
        <taxon>Thermomonosporaceae</taxon>
        <taxon>Thermomonospora</taxon>
    </lineage>
</organism>
<dbReference type="Proteomes" id="UP000256661">
    <property type="component" value="Unassembled WGS sequence"/>
</dbReference>
<dbReference type="EMBL" id="QTTT01000001">
    <property type="protein sequence ID" value="REF00553.1"/>
    <property type="molecule type" value="Genomic_DNA"/>
</dbReference>
<dbReference type="RefSeq" id="WP_147312480.1">
    <property type="nucleotide sequence ID" value="NZ_QTTT01000001.1"/>
</dbReference>
<dbReference type="InterPro" id="IPR003115">
    <property type="entry name" value="ParB_N"/>
</dbReference>
<keyword evidence="4" id="KW-1185">Reference proteome</keyword>
<feature type="region of interest" description="Disordered" evidence="1">
    <location>
        <begin position="583"/>
        <end position="692"/>
    </location>
</feature>
<protein>
    <submittedName>
        <fullName evidence="3">ParB-like nuclease family protein</fullName>
    </submittedName>
</protein>
<feature type="compositionally biased region" description="Low complexity" evidence="1">
    <location>
        <begin position="1"/>
        <end position="13"/>
    </location>
</feature>
<dbReference type="SMART" id="SM00470">
    <property type="entry name" value="ParB"/>
    <property type="match status" value="1"/>
</dbReference>
<feature type="compositionally biased region" description="Basic and acidic residues" evidence="1">
    <location>
        <begin position="604"/>
        <end position="615"/>
    </location>
</feature>
<dbReference type="OrthoDB" id="3846919at2"/>
<feature type="domain" description="ParB-like N-terminal" evidence="2">
    <location>
        <begin position="34"/>
        <end position="129"/>
    </location>
</feature>
<feature type="compositionally biased region" description="Acidic residues" evidence="1">
    <location>
        <begin position="592"/>
        <end position="603"/>
    </location>
</feature>
<evidence type="ECO:0000256" key="1">
    <source>
        <dbReference type="SAM" id="MobiDB-lite"/>
    </source>
</evidence>
<gene>
    <name evidence="3" type="ORF">DFJ69_6102</name>
</gene>
<feature type="region of interest" description="Disordered" evidence="1">
    <location>
        <begin position="1"/>
        <end position="24"/>
    </location>
</feature>
<reference evidence="3 4" key="1">
    <citation type="submission" date="2018-08" db="EMBL/GenBank/DDBJ databases">
        <title>Sequencing the genomes of 1000 actinobacteria strains.</title>
        <authorList>
            <person name="Klenk H.-P."/>
        </authorList>
    </citation>
    <scope>NUCLEOTIDE SEQUENCE [LARGE SCALE GENOMIC DNA]</scope>
    <source>
        <strain evidence="3 4">DSM 43927</strain>
    </source>
</reference>
<comment type="caution">
    <text evidence="3">The sequence shown here is derived from an EMBL/GenBank/DDBJ whole genome shotgun (WGS) entry which is preliminary data.</text>
</comment>
<evidence type="ECO:0000259" key="2">
    <source>
        <dbReference type="SMART" id="SM00470"/>
    </source>
</evidence>
<dbReference type="InterPro" id="IPR036086">
    <property type="entry name" value="ParB/Sulfiredoxin_sf"/>
</dbReference>
<accession>A0A3D9SX68</accession>
<evidence type="ECO:0000313" key="4">
    <source>
        <dbReference type="Proteomes" id="UP000256661"/>
    </source>
</evidence>
<proteinExistence type="predicted"/>
<name>A0A3D9SX68_9ACTN</name>
<evidence type="ECO:0000313" key="3">
    <source>
        <dbReference type="EMBL" id="REF00553.1"/>
    </source>
</evidence>
<dbReference type="Gene3D" id="3.90.1530.30">
    <property type="match status" value="1"/>
</dbReference>